<protein>
    <submittedName>
        <fullName evidence="1">Uncharacterized protein</fullName>
    </submittedName>
</protein>
<gene>
    <name evidence="1" type="ORF">LCGC14_1084060</name>
</gene>
<organism evidence="1">
    <name type="scientific">marine sediment metagenome</name>
    <dbReference type="NCBI Taxonomy" id="412755"/>
    <lineage>
        <taxon>unclassified sequences</taxon>
        <taxon>metagenomes</taxon>
        <taxon>ecological metagenomes</taxon>
    </lineage>
</organism>
<comment type="caution">
    <text evidence="1">The sequence shown here is derived from an EMBL/GenBank/DDBJ whole genome shotgun (WGS) entry which is preliminary data.</text>
</comment>
<name>A0A0F9QKB2_9ZZZZ</name>
<evidence type="ECO:0000313" key="1">
    <source>
        <dbReference type="EMBL" id="KKN05753.1"/>
    </source>
</evidence>
<dbReference type="EMBL" id="LAZR01004765">
    <property type="protein sequence ID" value="KKN05753.1"/>
    <property type="molecule type" value="Genomic_DNA"/>
</dbReference>
<reference evidence="1" key="1">
    <citation type="journal article" date="2015" name="Nature">
        <title>Complex archaea that bridge the gap between prokaryotes and eukaryotes.</title>
        <authorList>
            <person name="Spang A."/>
            <person name="Saw J.H."/>
            <person name="Jorgensen S.L."/>
            <person name="Zaremba-Niedzwiedzka K."/>
            <person name="Martijn J."/>
            <person name="Lind A.E."/>
            <person name="van Eijk R."/>
            <person name="Schleper C."/>
            <person name="Guy L."/>
            <person name="Ettema T.J."/>
        </authorList>
    </citation>
    <scope>NUCLEOTIDE SEQUENCE</scope>
</reference>
<sequence>MIKTVIATRDSYADTIIIRDPQRGLIRKLQKDWGQHLGTAANGWWHTAGSLCEMHKKDFKTVFGFTPRKGSKHELFLQSEKVN</sequence>
<proteinExistence type="predicted"/>
<dbReference type="AlphaFoldDB" id="A0A0F9QKB2"/>
<accession>A0A0F9QKB2</accession>